<keyword evidence="3" id="KW-1185">Reference proteome</keyword>
<organism evidence="2 3">
    <name type="scientific">Liparis tanakae</name>
    <name type="common">Tanaka's snailfish</name>
    <dbReference type="NCBI Taxonomy" id="230148"/>
    <lineage>
        <taxon>Eukaryota</taxon>
        <taxon>Metazoa</taxon>
        <taxon>Chordata</taxon>
        <taxon>Craniata</taxon>
        <taxon>Vertebrata</taxon>
        <taxon>Euteleostomi</taxon>
        <taxon>Actinopterygii</taxon>
        <taxon>Neopterygii</taxon>
        <taxon>Teleostei</taxon>
        <taxon>Neoteleostei</taxon>
        <taxon>Acanthomorphata</taxon>
        <taxon>Eupercaria</taxon>
        <taxon>Perciformes</taxon>
        <taxon>Cottioidei</taxon>
        <taxon>Cottales</taxon>
        <taxon>Liparidae</taxon>
        <taxon>Liparis</taxon>
    </lineage>
</organism>
<comment type="caution">
    <text evidence="2">The sequence shown here is derived from an EMBL/GenBank/DDBJ whole genome shotgun (WGS) entry which is preliminary data.</text>
</comment>
<dbReference type="Proteomes" id="UP000314294">
    <property type="component" value="Unassembled WGS sequence"/>
</dbReference>
<name>A0A4Z2G3K7_9TELE</name>
<dbReference type="OrthoDB" id="10067129at2759"/>
<accession>A0A4Z2G3K7</accession>
<sequence length="340" mass="40183">MRQDNLQLVREHNHVKQACEELRRLHDDDQREAAEMRILHQQVMREGSSDVLNKLYDTTVDKLEALKCDYESLRKRYNENTAGHNADISRLDQAEEENHRLQKQLDMLLKQRDAAIHYQQQYSSSIRRFDNTQQDLSKATAQNQELQREMDRLQAEATRQKTQQLKAAKDSEKYREERDSVINEYRLIMSERDQVIKEVDRLQTGLEMAEATLKNTSSERRVASEELEALRQELASALVDRDRAICEKNELLEKYCHEVKDKAEAQKELSQACKDMETVREERDVARKERTEAIIQRDQLLREYYQARQVARQTGDSSFQMEGWIYPHNNNPFIPSRVVV</sequence>
<dbReference type="GO" id="GO:0035331">
    <property type="term" value="P:negative regulation of hippo signaling"/>
    <property type="evidence" value="ECO:0007669"/>
    <property type="project" value="TreeGrafter"/>
</dbReference>
<evidence type="ECO:0000313" key="2">
    <source>
        <dbReference type="EMBL" id="TNN48108.1"/>
    </source>
</evidence>
<keyword evidence="1" id="KW-0175">Coiled coil</keyword>
<feature type="coiled-coil region" evidence="1">
    <location>
        <begin position="56"/>
        <end position="163"/>
    </location>
</feature>
<dbReference type="EMBL" id="SRLO01000710">
    <property type="protein sequence ID" value="TNN48108.1"/>
    <property type="molecule type" value="Genomic_DNA"/>
</dbReference>
<dbReference type="GO" id="GO:0005886">
    <property type="term" value="C:plasma membrane"/>
    <property type="evidence" value="ECO:0007669"/>
    <property type="project" value="TreeGrafter"/>
</dbReference>
<dbReference type="InterPro" id="IPR053004">
    <property type="entry name" value="MAGUK_Signaling_Regulators"/>
</dbReference>
<feature type="coiled-coil region" evidence="1">
    <location>
        <begin position="199"/>
        <end position="289"/>
    </location>
</feature>
<evidence type="ECO:0000313" key="3">
    <source>
        <dbReference type="Proteomes" id="UP000314294"/>
    </source>
</evidence>
<dbReference type="AlphaFoldDB" id="A0A4Z2G3K7"/>
<dbReference type="PANTHER" id="PTHR46360:SF1">
    <property type="entry name" value="DISKS LARGE HOMOLOG 5"/>
    <property type="match status" value="1"/>
</dbReference>
<dbReference type="PANTHER" id="PTHR46360">
    <property type="entry name" value="DISKS LARGE HOMOLOG 5"/>
    <property type="match status" value="1"/>
</dbReference>
<proteinExistence type="predicted"/>
<gene>
    <name evidence="2" type="primary">DLG5_0</name>
    <name evidence="2" type="ORF">EYF80_041679</name>
</gene>
<protein>
    <submittedName>
        <fullName evidence="2">Disks large 5</fullName>
    </submittedName>
</protein>
<reference evidence="2 3" key="1">
    <citation type="submission" date="2019-03" db="EMBL/GenBank/DDBJ databases">
        <title>First draft genome of Liparis tanakae, snailfish: a comprehensive survey of snailfish specific genes.</title>
        <authorList>
            <person name="Kim W."/>
            <person name="Song I."/>
            <person name="Jeong J.-H."/>
            <person name="Kim D."/>
            <person name="Kim S."/>
            <person name="Ryu S."/>
            <person name="Song J.Y."/>
            <person name="Lee S.K."/>
        </authorList>
    </citation>
    <scope>NUCLEOTIDE SEQUENCE [LARGE SCALE GENOMIC DNA]</scope>
    <source>
        <tissue evidence="2">Muscle</tissue>
    </source>
</reference>
<evidence type="ECO:0000256" key="1">
    <source>
        <dbReference type="SAM" id="Coils"/>
    </source>
</evidence>